<evidence type="ECO:0000313" key="5">
    <source>
        <dbReference type="EMBL" id="GAA5064758.1"/>
    </source>
</evidence>
<feature type="compositionally biased region" description="Basic and acidic residues" evidence="3">
    <location>
        <begin position="1"/>
        <end position="12"/>
    </location>
</feature>
<accession>A0ABP9KS99</accession>
<keyword evidence="2 4" id="KW-0472">Membrane</keyword>
<organism evidence="5 6">
    <name type="scientific">Nocardia callitridis</name>
    <dbReference type="NCBI Taxonomy" id="648753"/>
    <lineage>
        <taxon>Bacteria</taxon>
        <taxon>Bacillati</taxon>
        <taxon>Actinomycetota</taxon>
        <taxon>Actinomycetes</taxon>
        <taxon>Mycobacteriales</taxon>
        <taxon>Nocardiaceae</taxon>
        <taxon>Nocardia</taxon>
    </lineage>
</organism>
<sequence>MGTTTDEKHAPTDTEDAPTPVPERRVARTLAIRLSTVLTTVTITVLVIVALVFGWLYFSARADLADRDARAAEDKHATDIATKYAVDASTIDFHDVKGWVGRLKAGTSPQLAAKFDATAPQLEQILLPLQWTSQATPLSAAVISESGGIYKVNAYLNVNSTSAQTPDGAQTTVTYSLTIDRNTGWNITDVGGLQNALPTK</sequence>
<evidence type="ECO:0000256" key="3">
    <source>
        <dbReference type="SAM" id="MobiDB-lite"/>
    </source>
</evidence>
<protein>
    <recommendedName>
        <fullName evidence="7">Mce-associated membrane protein</fullName>
    </recommendedName>
</protein>
<reference evidence="6" key="1">
    <citation type="journal article" date="2019" name="Int. J. Syst. Evol. Microbiol.">
        <title>The Global Catalogue of Microorganisms (GCM) 10K type strain sequencing project: providing services to taxonomists for standard genome sequencing and annotation.</title>
        <authorList>
            <consortium name="The Broad Institute Genomics Platform"/>
            <consortium name="The Broad Institute Genome Sequencing Center for Infectious Disease"/>
            <person name="Wu L."/>
            <person name="Ma J."/>
        </authorList>
    </citation>
    <scope>NUCLEOTIDE SEQUENCE [LARGE SCALE GENOMIC DNA]</scope>
    <source>
        <strain evidence="6">JCM 18298</strain>
    </source>
</reference>
<feature type="transmembrane region" description="Helical" evidence="4">
    <location>
        <begin position="34"/>
        <end position="58"/>
    </location>
</feature>
<evidence type="ECO:0000256" key="2">
    <source>
        <dbReference type="ARBA" id="ARBA00023136"/>
    </source>
</evidence>
<dbReference type="PANTHER" id="PTHR37042">
    <property type="entry name" value="OUTER MEMBRANE PROTEIN RV1973"/>
    <property type="match status" value="1"/>
</dbReference>
<keyword evidence="4" id="KW-0812">Transmembrane</keyword>
<dbReference type="PANTHER" id="PTHR37042:SF4">
    <property type="entry name" value="OUTER MEMBRANE PROTEIN RV1973"/>
    <property type="match status" value="1"/>
</dbReference>
<comment type="caution">
    <text evidence="5">The sequence shown here is derived from an EMBL/GenBank/DDBJ whole genome shotgun (WGS) entry which is preliminary data.</text>
</comment>
<evidence type="ECO:0000256" key="1">
    <source>
        <dbReference type="ARBA" id="ARBA00004370"/>
    </source>
</evidence>
<keyword evidence="4" id="KW-1133">Transmembrane helix</keyword>
<proteinExistence type="predicted"/>
<dbReference type="RefSeq" id="WP_345498489.1">
    <property type="nucleotide sequence ID" value="NZ_BAABJM010000006.1"/>
</dbReference>
<comment type="subcellular location">
    <subcellularLocation>
        <location evidence="1">Membrane</location>
    </subcellularLocation>
</comment>
<gene>
    <name evidence="5" type="ORF">GCM10023318_51050</name>
</gene>
<dbReference type="EMBL" id="BAABJM010000006">
    <property type="protein sequence ID" value="GAA5064758.1"/>
    <property type="molecule type" value="Genomic_DNA"/>
</dbReference>
<evidence type="ECO:0008006" key="7">
    <source>
        <dbReference type="Google" id="ProtNLM"/>
    </source>
</evidence>
<evidence type="ECO:0000313" key="6">
    <source>
        <dbReference type="Proteomes" id="UP001500603"/>
    </source>
</evidence>
<name>A0ABP9KS99_9NOCA</name>
<keyword evidence="6" id="KW-1185">Reference proteome</keyword>
<dbReference type="Proteomes" id="UP001500603">
    <property type="component" value="Unassembled WGS sequence"/>
</dbReference>
<evidence type="ECO:0000256" key="4">
    <source>
        <dbReference type="SAM" id="Phobius"/>
    </source>
</evidence>
<feature type="region of interest" description="Disordered" evidence="3">
    <location>
        <begin position="1"/>
        <end position="22"/>
    </location>
</feature>